<evidence type="ECO:0000259" key="7">
    <source>
        <dbReference type="SMART" id="SM00828"/>
    </source>
</evidence>
<comment type="similarity">
    <text evidence="1">Belongs to the CFA/CMAS family.</text>
</comment>
<dbReference type="InterPro" id="IPR029063">
    <property type="entry name" value="SAM-dependent_MTases_sf"/>
</dbReference>
<dbReference type="InterPro" id="IPR050723">
    <property type="entry name" value="CFA/CMAS"/>
</dbReference>
<evidence type="ECO:0000313" key="8">
    <source>
        <dbReference type="EMBL" id="MBB3116155.1"/>
    </source>
</evidence>
<dbReference type="Proteomes" id="UP000612712">
    <property type="component" value="Unassembled WGS sequence"/>
</dbReference>
<dbReference type="EMBL" id="JACHWT010000005">
    <property type="protein sequence ID" value="MBB3116155.1"/>
    <property type="molecule type" value="Genomic_DNA"/>
</dbReference>
<evidence type="ECO:0000256" key="1">
    <source>
        <dbReference type="ARBA" id="ARBA00010815"/>
    </source>
</evidence>
<dbReference type="GO" id="GO:0008825">
    <property type="term" value="F:cyclopropane-fatty-acyl-phospholipid synthase activity"/>
    <property type="evidence" value="ECO:0007669"/>
    <property type="project" value="UniProtKB-EC"/>
</dbReference>
<keyword evidence="5" id="KW-0443">Lipid metabolism</keyword>
<dbReference type="GO" id="GO:0008610">
    <property type="term" value="P:lipid biosynthetic process"/>
    <property type="evidence" value="ECO:0007669"/>
    <property type="project" value="InterPro"/>
</dbReference>
<keyword evidence="3 8" id="KW-0808">Transferase</keyword>
<evidence type="ECO:0000313" key="9">
    <source>
        <dbReference type="Proteomes" id="UP000612712"/>
    </source>
</evidence>
<proteinExistence type="inferred from homology"/>
<dbReference type="PANTHER" id="PTHR43667">
    <property type="entry name" value="CYCLOPROPANE-FATTY-ACYL-PHOSPHOLIPID SYNTHASE"/>
    <property type="match status" value="1"/>
</dbReference>
<feature type="region of interest" description="Disordered" evidence="6">
    <location>
        <begin position="1"/>
        <end position="24"/>
    </location>
</feature>
<organism evidence="8 9">
    <name type="scientific">Corynebacterium bovis DSM 20582 = CIP 54.80</name>
    <dbReference type="NCBI Taxonomy" id="927655"/>
    <lineage>
        <taxon>Bacteria</taxon>
        <taxon>Bacillati</taxon>
        <taxon>Actinomycetota</taxon>
        <taxon>Actinomycetes</taxon>
        <taxon>Mycobacteriales</taxon>
        <taxon>Corynebacteriaceae</taxon>
        <taxon>Corynebacterium</taxon>
    </lineage>
</organism>
<dbReference type="InterPro" id="IPR003333">
    <property type="entry name" value="CMAS"/>
</dbReference>
<dbReference type="PANTHER" id="PTHR43667:SF1">
    <property type="entry name" value="CYCLOPROPANE-FATTY-ACYL-PHOSPHOLIPID SYNTHASE"/>
    <property type="match status" value="1"/>
</dbReference>
<evidence type="ECO:0000256" key="3">
    <source>
        <dbReference type="ARBA" id="ARBA00022679"/>
    </source>
</evidence>
<protein>
    <submittedName>
        <fullName evidence="8">Cyclopropane-fatty-acyl-phospholipid synthase</fullName>
        <ecNumber evidence="8">2.1.1.79</ecNumber>
    </submittedName>
</protein>
<accession>A0A8H9Y8S7</accession>
<dbReference type="SUPFAM" id="SSF53335">
    <property type="entry name" value="S-adenosyl-L-methionine-dependent methyltransferases"/>
    <property type="match status" value="1"/>
</dbReference>
<dbReference type="Gene3D" id="3.40.50.150">
    <property type="entry name" value="Vaccinia Virus protein VP39"/>
    <property type="match status" value="1"/>
</dbReference>
<evidence type="ECO:0000256" key="4">
    <source>
        <dbReference type="ARBA" id="ARBA00022691"/>
    </source>
</evidence>
<dbReference type="AlphaFoldDB" id="A0A8H9Y8S7"/>
<keyword evidence="2 8" id="KW-0489">Methyltransferase</keyword>
<reference evidence="8" key="1">
    <citation type="submission" date="2020-08" db="EMBL/GenBank/DDBJ databases">
        <title>Sequencing the genomes of 1000 actinobacteria strains.</title>
        <authorList>
            <person name="Klenk H.-P."/>
        </authorList>
    </citation>
    <scope>NUCLEOTIDE SEQUENCE</scope>
    <source>
        <strain evidence="8">DSM 20582</strain>
    </source>
</reference>
<gene>
    <name evidence="8" type="ORF">FHU32_001382</name>
</gene>
<dbReference type="CDD" id="cd02440">
    <property type="entry name" value="AdoMet_MTases"/>
    <property type="match status" value="1"/>
</dbReference>
<dbReference type="SMART" id="SM00828">
    <property type="entry name" value="PKS_MT"/>
    <property type="match status" value="1"/>
</dbReference>
<dbReference type="Pfam" id="PF02353">
    <property type="entry name" value="CMAS"/>
    <property type="match status" value="1"/>
</dbReference>
<name>A0A8H9Y8S7_9CORY</name>
<keyword evidence="4" id="KW-0949">S-adenosyl-L-methionine</keyword>
<dbReference type="PIRSF" id="PIRSF003085">
    <property type="entry name" value="CMAS"/>
    <property type="match status" value="1"/>
</dbReference>
<evidence type="ECO:0000256" key="6">
    <source>
        <dbReference type="SAM" id="MobiDB-lite"/>
    </source>
</evidence>
<evidence type="ECO:0000256" key="5">
    <source>
        <dbReference type="ARBA" id="ARBA00023098"/>
    </source>
</evidence>
<evidence type="ECO:0000256" key="2">
    <source>
        <dbReference type="ARBA" id="ARBA00022603"/>
    </source>
</evidence>
<comment type="caution">
    <text evidence="8">The sequence shown here is derived from an EMBL/GenBank/DDBJ whole genome shotgun (WGS) entry which is preliminary data.</text>
</comment>
<sequence length="475" mass="52723">MATTDDGIRGSRRSTRGGSGATGLFGRNFTPMTVAEIVEAVTVPPLPFRVEAFDGSSTGPADTPLKIRLTSPHALAYIVTAPGDLGLARAYITGELRIDGESPAHPYSMFDALQTFYYESFRKPSAATLVRIARSLRALGGVHLMPAPPQEELPGWRKALLEGLSRHSKERDKESVSRHYDVGNDFYELFLGDSMAYTCAYYPDEGTGPGGAWNPADWPKGSAVHDGLTAAQENKHRLIFDKLKLSEGDRLLDVGCGWAGMVCYAARHGVKAVGVTLSREQYEWGARRIREEGLEDLAEVRCMDYRDVKEEGFDAVSAIGILEHIGLDNYEDYFSRLYAKLRPGGRMLNHCITRPTNERVKTGQFIDRYIFPDGELTGSGTIISTMQDVGFDVVHAENLRFHYQRTLHDWCELLAENWDAATELVGEPTARLFGLYMAGSEWGFEHNVVQLHQVLGVKLHEGGAANLPVHQWWRA</sequence>
<dbReference type="InterPro" id="IPR020803">
    <property type="entry name" value="MeTfrase_dom"/>
</dbReference>
<dbReference type="GO" id="GO:0032259">
    <property type="term" value="P:methylation"/>
    <property type="evidence" value="ECO:0007669"/>
    <property type="project" value="UniProtKB-KW"/>
</dbReference>
<feature type="domain" description="Polyketide synthase-like methyltransferase" evidence="7">
    <location>
        <begin position="209"/>
        <end position="456"/>
    </location>
</feature>
<dbReference type="EC" id="2.1.1.79" evidence="8"/>